<organism evidence="2 3">
    <name type="scientific">Ananas comosus</name>
    <name type="common">Pineapple</name>
    <name type="synonym">Ananas ananas</name>
    <dbReference type="NCBI Taxonomy" id="4615"/>
    <lineage>
        <taxon>Eukaryota</taxon>
        <taxon>Viridiplantae</taxon>
        <taxon>Streptophyta</taxon>
        <taxon>Embryophyta</taxon>
        <taxon>Tracheophyta</taxon>
        <taxon>Spermatophyta</taxon>
        <taxon>Magnoliopsida</taxon>
        <taxon>Liliopsida</taxon>
        <taxon>Poales</taxon>
        <taxon>Bromeliaceae</taxon>
        <taxon>Bromelioideae</taxon>
        <taxon>Ananas</taxon>
    </lineage>
</organism>
<dbReference type="SUPFAM" id="SSF55729">
    <property type="entry name" value="Acyl-CoA N-acyltransferases (Nat)"/>
    <property type="match status" value="1"/>
</dbReference>
<feature type="domain" description="N-acetyltransferase" evidence="1">
    <location>
        <begin position="13"/>
        <end position="185"/>
    </location>
</feature>
<dbReference type="Pfam" id="PF13302">
    <property type="entry name" value="Acetyltransf_3"/>
    <property type="match status" value="1"/>
</dbReference>
<dbReference type="PANTHER" id="PTHR46067">
    <property type="entry name" value="ACYL-COA N-ACYLTRANSFERASES (NAT) SUPERFAMILY PROTEIN"/>
    <property type="match status" value="1"/>
</dbReference>
<dbReference type="GeneID" id="109715393"/>
<proteinExistence type="predicted"/>
<dbReference type="PROSITE" id="PS51186">
    <property type="entry name" value="GNAT"/>
    <property type="match status" value="1"/>
</dbReference>
<sequence length="191" mass="21671">MEPEAKKPPPPQITLRPFTLSDADADAFMLWAADDRVMRFFGPTYPTKDAAAAHIRSHIIPHPWYRAICVGGRTDRPVGWISINSVFRDDDDDDNNDNAHRATMGYGLAHEWWGRGVMTAAVRAAVTVIFAERPRLERLEAFAAAENRRSQRVLEKVGFKREGLLRKYAVLMGESRDVVMFSFLDTDTINH</sequence>
<accession>A0A6P5FJ54</accession>
<reference evidence="2" key="1">
    <citation type="journal article" date="2015" name="Nat. Genet.">
        <title>The pineapple genome and the evolution of CAM photosynthesis.</title>
        <authorList>
            <person name="Ming R."/>
            <person name="VanBuren R."/>
            <person name="Wai C.M."/>
            <person name="Tang H."/>
            <person name="Schatz M.C."/>
            <person name="Bowers J.E."/>
            <person name="Lyons E."/>
            <person name="Wang M.L."/>
            <person name="Chen J."/>
            <person name="Biggers E."/>
            <person name="Zhang J."/>
            <person name="Huang L."/>
            <person name="Zhang L."/>
            <person name="Miao W."/>
            <person name="Zhang J."/>
            <person name="Ye Z."/>
            <person name="Miao C."/>
            <person name="Lin Z."/>
            <person name="Wang H."/>
            <person name="Zhou H."/>
            <person name="Yim W.C."/>
            <person name="Priest H.D."/>
            <person name="Zheng C."/>
            <person name="Woodhouse M."/>
            <person name="Edger P.P."/>
            <person name="Guyot R."/>
            <person name="Guo H.B."/>
            <person name="Guo H."/>
            <person name="Zheng G."/>
            <person name="Singh R."/>
            <person name="Sharma A."/>
            <person name="Min X."/>
            <person name="Zheng Y."/>
            <person name="Lee H."/>
            <person name="Gurtowski J."/>
            <person name="Sedlazeck F.J."/>
            <person name="Harkess A."/>
            <person name="McKain M.R."/>
            <person name="Liao Z."/>
            <person name="Fang J."/>
            <person name="Liu J."/>
            <person name="Zhang X."/>
            <person name="Zhang Q."/>
            <person name="Hu W."/>
            <person name="Qin Y."/>
            <person name="Wang K."/>
            <person name="Chen L.Y."/>
            <person name="Shirley N."/>
            <person name="Lin Y.R."/>
            <person name="Liu L.Y."/>
            <person name="Hernandez A.G."/>
            <person name="Wright C.L."/>
            <person name="Bulone V."/>
            <person name="Tuskan G.A."/>
            <person name="Heath K."/>
            <person name="Zee F."/>
            <person name="Moore P.H."/>
            <person name="Sunkar R."/>
            <person name="Leebens-Mack J.H."/>
            <person name="Mockler T."/>
            <person name="Bennetzen J.L."/>
            <person name="Freeling M."/>
            <person name="Sankoff D."/>
            <person name="Paterson A.H."/>
            <person name="Zhu X."/>
            <person name="Yang X."/>
            <person name="Smith J.A."/>
            <person name="Cushman J.C."/>
            <person name="Paull R.E."/>
            <person name="Yu Q."/>
        </authorList>
    </citation>
    <scope>NUCLEOTIDE SEQUENCE [LARGE SCALE GENOMIC DNA]</scope>
    <source>
        <strain evidence="2">cv. F153</strain>
    </source>
</reference>
<reference evidence="3" key="2">
    <citation type="submission" date="2025-08" db="UniProtKB">
        <authorList>
            <consortium name="RefSeq"/>
        </authorList>
    </citation>
    <scope>IDENTIFICATION</scope>
    <source>
        <tissue evidence="3">Leaf</tissue>
    </source>
</reference>
<dbReference type="Proteomes" id="UP000515123">
    <property type="component" value="Linkage group 9"/>
</dbReference>
<protein>
    <submittedName>
        <fullName evidence="3">Uncharacterized protein LOC109715393</fullName>
    </submittedName>
</protein>
<dbReference type="RefSeq" id="XP_020095959.1">
    <property type="nucleotide sequence ID" value="XM_020240370.1"/>
</dbReference>
<evidence type="ECO:0000313" key="2">
    <source>
        <dbReference type="Proteomes" id="UP000515123"/>
    </source>
</evidence>
<dbReference type="InterPro" id="IPR016181">
    <property type="entry name" value="Acyl_CoA_acyltransferase"/>
</dbReference>
<evidence type="ECO:0000259" key="1">
    <source>
        <dbReference type="PROSITE" id="PS51186"/>
    </source>
</evidence>
<dbReference type="AlphaFoldDB" id="A0A6P5FJ54"/>
<gene>
    <name evidence="3" type="primary">LOC109715393</name>
</gene>
<dbReference type="Gene3D" id="3.40.630.30">
    <property type="match status" value="1"/>
</dbReference>
<dbReference type="GO" id="GO:0016747">
    <property type="term" value="F:acyltransferase activity, transferring groups other than amino-acyl groups"/>
    <property type="evidence" value="ECO:0007669"/>
    <property type="project" value="InterPro"/>
</dbReference>
<evidence type="ECO:0000313" key="3">
    <source>
        <dbReference type="RefSeq" id="XP_020095959.1"/>
    </source>
</evidence>
<dbReference type="PANTHER" id="PTHR46067:SF27">
    <property type="entry name" value="ACYL-COA N-ACYLTRANSFERASES (NAT) SUPERFAMILY PROTEIN"/>
    <property type="match status" value="1"/>
</dbReference>
<dbReference type="OrthoDB" id="630895at2759"/>
<dbReference type="InterPro" id="IPR000182">
    <property type="entry name" value="GNAT_dom"/>
</dbReference>
<name>A0A6P5FJ54_ANACO</name>
<keyword evidence="2" id="KW-1185">Reference proteome</keyword>